<sequence length="272" mass="30671">MLSILSMICLYLINHGTLWEHSVLQVAHVCNTYIHSRLQPETPSMTQSGLWIIGYGSLIFKPPPLYAFRVVGTLNGYIRRFWQSSSDHRGTPQAPGRVVTLVSLEDLKENPQFHDDVHEFEFSGQQTDLASLSELDLTVWCVAYYIEPKNVDEVKEYMDVREQDGYSTHTVHFNVHEAPDMCPIASEVLAQLPKDITGELQIESTVYIGTIQNESFVGPESLAKTAEVIRTSKGPSGKNIEYLRCLTEAVLGLDNQGGSHDPYLEQLLERSW</sequence>
<dbReference type="EC" id="4.3.2.7" evidence="1"/>
<evidence type="ECO:0000313" key="4">
    <source>
        <dbReference type="EMBL" id="WPK26633.1"/>
    </source>
</evidence>
<dbReference type="PANTHER" id="PTHR12192:SF2">
    <property type="entry name" value="GLUTATHIONE-SPECIFIC GAMMA-GLUTAMYLCYCLOTRANSFERASE 2"/>
    <property type="match status" value="1"/>
</dbReference>
<feature type="chain" id="PRO_5043679759" description="glutathione-specific gamma-glutamylcyclotransferase" evidence="3">
    <location>
        <begin position="20"/>
        <end position="272"/>
    </location>
</feature>
<keyword evidence="3" id="KW-0732">Signal</keyword>
<keyword evidence="2" id="KW-0456">Lyase</keyword>
<accession>A0AAX4HDD4</accession>
<evidence type="ECO:0000256" key="2">
    <source>
        <dbReference type="ARBA" id="ARBA00023239"/>
    </source>
</evidence>
<protein>
    <recommendedName>
        <fullName evidence="1">glutathione-specific gamma-glutamylcyclotransferase</fullName>
        <ecNumber evidence="1">4.3.2.7</ecNumber>
    </recommendedName>
</protein>
<proteinExistence type="predicted"/>
<evidence type="ECO:0000256" key="1">
    <source>
        <dbReference type="ARBA" id="ARBA00012344"/>
    </source>
</evidence>
<dbReference type="PANTHER" id="PTHR12192">
    <property type="entry name" value="CATION TRANSPORT PROTEIN CHAC-RELATED"/>
    <property type="match status" value="1"/>
</dbReference>
<dbReference type="CDD" id="cd06661">
    <property type="entry name" value="GGCT_like"/>
    <property type="match status" value="1"/>
</dbReference>
<organism evidence="4 5">
    <name type="scientific">Australozyma saopauloensis</name>
    <dbReference type="NCBI Taxonomy" id="291208"/>
    <lineage>
        <taxon>Eukaryota</taxon>
        <taxon>Fungi</taxon>
        <taxon>Dikarya</taxon>
        <taxon>Ascomycota</taxon>
        <taxon>Saccharomycotina</taxon>
        <taxon>Pichiomycetes</taxon>
        <taxon>Metschnikowiaceae</taxon>
        <taxon>Australozyma</taxon>
    </lineage>
</organism>
<dbReference type="GO" id="GO:0061928">
    <property type="term" value="F:glutathione specific gamma-glutamylcyclotransferase activity"/>
    <property type="evidence" value="ECO:0007669"/>
    <property type="project" value="UniProtKB-EC"/>
</dbReference>
<evidence type="ECO:0000313" key="5">
    <source>
        <dbReference type="Proteomes" id="UP001338582"/>
    </source>
</evidence>
<dbReference type="KEGG" id="asau:88175055"/>
<keyword evidence="5" id="KW-1185">Reference proteome</keyword>
<dbReference type="GeneID" id="88175055"/>
<dbReference type="EMBL" id="CP138898">
    <property type="protein sequence ID" value="WPK26633.1"/>
    <property type="molecule type" value="Genomic_DNA"/>
</dbReference>
<feature type="signal peptide" evidence="3">
    <location>
        <begin position="1"/>
        <end position="19"/>
    </location>
</feature>
<dbReference type="Proteomes" id="UP001338582">
    <property type="component" value="Chromosome 5"/>
</dbReference>
<dbReference type="Pfam" id="PF04752">
    <property type="entry name" value="ChaC"/>
    <property type="match status" value="1"/>
</dbReference>
<dbReference type="InterPro" id="IPR013024">
    <property type="entry name" value="GGCT-like"/>
</dbReference>
<dbReference type="GO" id="GO:0005737">
    <property type="term" value="C:cytoplasm"/>
    <property type="evidence" value="ECO:0007669"/>
    <property type="project" value="TreeGrafter"/>
</dbReference>
<name>A0AAX4HDD4_9ASCO</name>
<dbReference type="GO" id="GO:0006751">
    <property type="term" value="P:glutathione catabolic process"/>
    <property type="evidence" value="ECO:0007669"/>
    <property type="project" value="InterPro"/>
</dbReference>
<dbReference type="RefSeq" id="XP_062879014.1">
    <property type="nucleotide sequence ID" value="XM_063022944.1"/>
</dbReference>
<reference evidence="4 5" key="1">
    <citation type="submission" date="2023-10" db="EMBL/GenBank/DDBJ databases">
        <title>Draft Genome Sequence of Candida saopaulonensis from a very Premature Infant with Sepsis.</title>
        <authorList>
            <person name="Ning Y."/>
            <person name="Dai R."/>
            <person name="Xiao M."/>
            <person name="Xu Y."/>
            <person name="Yan Q."/>
            <person name="Zhang L."/>
        </authorList>
    </citation>
    <scope>NUCLEOTIDE SEQUENCE [LARGE SCALE GENOMIC DNA]</scope>
    <source>
        <strain evidence="4 5">19XY460</strain>
    </source>
</reference>
<dbReference type="InterPro" id="IPR006840">
    <property type="entry name" value="ChaC"/>
</dbReference>
<dbReference type="AlphaFoldDB" id="A0AAX4HDD4"/>
<evidence type="ECO:0000256" key="3">
    <source>
        <dbReference type="SAM" id="SignalP"/>
    </source>
</evidence>
<gene>
    <name evidence="4" type="ORF">PUMCH_003992</name>
</gene>